<dbReference type="AlphaFoldDB" id="A0A511B2Z0"/>
<feature type="domain" description="Methyltransferase type 11" evidence="1">
    <location>
        <begin position="70"/>
        <end position="148"/>
    </location>
</feature>
<dbReference type="Proteomes" id="UP000321230">
    <property type="component" value="Unassembled WGS sequence"/>
</dbReference>
<comment type="caution">
    <text evidence="2">The sequence shown here is derived from an EMBL/GenBank/DDBJ whole genome shotgun (WGS) entry which is preliminary data.</text>
</comment>
<dbReference type="Pfam" id="PF08241">
    <property type="entry name" value="Methyltransf_11"/>
    <property type="match status" value="1"/>
</dbReference>
<dbReference type="SUPFAM" id="SSF53335">
    <property type="entry name" value="S-adenosyl-L-methionine-dependent methyltransferases"/>
    <property type="match status" value="1"/>
</dbReference>
<dbReference type="Gene3D" id="3.40.50.150">
    <property type="entry name" value="Vaccinia Virus protein VP39"/>
    <property type="match status" value="1"/>
</dbReference>
<dbReference type="GO" id="GO:0008757">
    <property type="term" value="F:S-adenosylmethionine-dependent methyltransferase activity"/>
    <property type="evidence" value="ECO:0007669"/>
    <property type="project" value="InterPro"/>
</dbReference>
<name>A0A511B2Z0_9PROT</name>
<keyword evidence="2" id="KW-0808">Transferase</keyword>
<evidence type="ECO:0000259" key="1">
    <source>
        <dbReference type="Pfam" id="PF08241"/>
    </source>
</evidence>
<dbReference type="RefSeq" id="WP_186819574.1">
    <property type="nucleotide sequence ID" value="NZ_BARC01000009.1"/>
</dbReference>
<dbReference type="InterPro" id="IPR029063">
    <property type="entry name" value="SAM-dependent_MTases_sf"/>
</dbReference>
<dbReference type="PANTHER" id="PTHR43036">
    <property type="entry name" value="OSJNBB0011N17.9 PROTEIN"/>
    <property type="match status" value="1"/>
</dbReference>
<keyword evidence="3" id="KW-1185">Reference proteome</keyword>
<dbReference type="CDD" id="cd02440">
    <property type="entry name" value="AdoMet_MTases"/>
    <property type="match status" value="1"/>
</dbReference>
<evidence type="ECO:0000313" key="3">
    <source>
        <dbReference type="Proteomes" id="UP000321230"/>
    </source>
</evidence>
<protein>
    <submittedName>
        <fullName evidence="2">Methyltransferase type 11</fullName>
    </submittedName>
</protein>
<accession>A0A511B2Z0</accession>
<dbReference type="PANTHER" id="PTHR43036:SF2">
    <property type="entry name" value="OS04G0481300 PROTEIN"/>
    <property type="match status" value="1"/>
</dbReference>
<evidence type="ECO:0000313" key="2">
    <source>
        <dbReference type="EMBL" id="GEK94794.1"/>
    </source>
</evidence>
<sequence length="216" mass="23295">MSGTDNLEGFHAAAFTRANNEPDTIFFAQRLPDSLMDMGARTAVTALYQTTLPVGGRVLDLMGGSMSHFPTEAAFQDVVGLDVSKAALDANPAFDERVVQDLNDVPELPFEDESFDAVCLCDGLAYLTRPLTVLGEVVRVLKPGAPLIVTFSDQFHAPKAVAMWQALEPSDRGRLVSVLMSRAGLVELDTGEVVPPEDLTAWQDTVHAVVGRRPVV</sequence>
<organism evidence="2 3">
    <name type="scientific">Gluconobacter wancherniae NBRC 103581</name>
    <dbReference type="NCBI Taxonomy" id="656744"/>
    <lineage>
        <taxon>Bacteria</taxon>
        <taxon>Pseudomonadati</taxon>
        <taxon>Pseudomonadota</taxon>
        <taxon>Alphaproteobacteria</taxon>
        <taxon>Acetobacterales</taxon>
        <taxon>Acetobacteraceae</taxon>
        <taxon>Gluconobacter</taxon>
    </lineage>
</organism>
<dbReference type="InterPro" id="IPR013216">
    <property type="entry name" value="Methyltransf_11"/>
</dbReference>
<gene>
    <name evidence="2" type="ORF">GWA01_25640</name>
</gene>
<proteinExistence type="predicted"/>
<dbReference type="GO" id="GO:0032259">
    <property type="term" value="P:methylation"/>
    <property type="evidence" value="ECO:0007669"/>
    <property type="project" value="UniProtKB-KW"/>
</dbReference>
<keyword evidence="2" id="KW-0489">Methyltransferase</keyword>
<reference evidence="2 3" key="1">
    <citation type="submission" date="2019-07" db="EMBL/GenBank/DDBJ databases">
        <title>Whole genome shotgun sequence of Gluconobacter wancherniae NBRC 103581.</title>
        <authorList>
            <person name="Hosoyama A."/>
            <person name="Uohara A."/>
            <person name="Ohji S."/>
            <person name="Ichikawa N."/>
        </authorList>
    </citation>
    <scope>NUCLEOTIDE SEQUENCE [LARGE SCALE GENOMIC DNA]</scope>
    <source>
        <strain evidence="2 3">NBRC 103581</strain>
    </source>
</reference>
<dbReference type="EMBL" id="BJUZ01000005">
    <property type="protein sequence ID" value="GEK94794.1"/>
    <property type="molecule type" value="Genomic_DNA"/>
</dbReference>